<dbReference type="PANTHER" id="PTHR21015:SF27">
    <property type="entry name" value="UDP-N-ACETYLGLUCOSAMINE--N-ACETYLMURAMYL-(PENTAPEPTIDE) PYROPHOSPHORYL-UNDECAPRENOL N-ACETYLGLUCOSAMINE TRANSFERASE"/>
    <property type="match status" value="1"/>
</dbReference>
<dbReference type="GO" id="GO:0071555">
    <property type="term" value="P:cell wall organization"/>
    <property type="evidence" value="ECO:0007669"/>
    <property type="project" value="UniProtKB-KW"/>
</dbReference>
<keyword evidence="6 10" id="KW-0573">Peptidoglycan synthesis</keyword>
<evidence type="ECO:0000313" key="14">
    <source>
        <dbReference type="Proteomes" id="UP000886884"/>
    </source>
</evidence>
<dbReference type="NCBIfam" id="TIGR01133">
    <property type="entry name" value="murG"/>
    <property type="match status" value="1"/>
</dbReference>
<evidence type="ECO:0000256" key="1">
    <source>
        <dbReference type="ARBA" id="ARBA00022475"/>
    </source>
</evidence>
<sequence>MKRIILTGGGTAGHVTPNLALVPRLQAAGWEVHYVGTENGIERRLVEQTPGVQYHAVASGKLRRYFDLKNFTDPFRVIKGAAQAAALVHKLRPDVVFSKGGFVSVPVVYGAHLNRVPVVIHESDMTPGLANRLSTPFAKIVLCAFPETAEHAGRKARYSGLPIRPEIFSGSREEGLRLFGFQPDMPVLMVVGGSSGAVAINKAVREALPRLTESFQVLHVCGAGHLSEPHEGAKNYCQREYLNDELPHAYQMADVIVSRAGANALCEILALRKPALLIPYPKAASRGDQLANAAAFEKRGLCRVLLQENLSAETLSQQVVDVYRDRGMLIERMEHEALPNGLENAINAIEEAAKKKHNC</sequence>
<keyword evidence="2 10" id="KW-0132">Cell division</keyword>
<keyword evidence="9 10" id="KW-0961">Cell wall biogenesis/degradation</keyword>
<feature type="binding site" evidence="10">
    <location>
        <position position="194"/>
    </location>
    <ligand>
        <name>UDP-N-acetyl-alpha-D-glucosamine</name>
        <dbReference type="ChEBI" id="CHEBI:57705"/>
    </ligand>
</feature>
<proteinExistence type="inferred from homology"/>
<dbReference type="Proteomes" id="UP000886884">
    <property type="component" value="Unassembled WGS sequence"/>
</dbReference>
<dbReference type="NCBIfam" id="NF009102">
    <property type="entry name" value="PRK12446.1"/>
    <property type="match status" value="1"/>
</dbReference>
<comment type="caution">
    <text evidence="13">The sequence shown here is derived from an EMBL/GenBank/DDBJ whole genome shotgun (WGS) entry which is preliminary data.</text>
</comment>
<dbReference type="InterPro" id="IPR007235">
    <property type="entry name" value="Glyco_trans_28_C"/>
</dbReference>
<dbReference type="Gene3D" id="3.40.50.2000">
    <property type="entry name" value="Glycogen Phosphorylase B"/>
    <property type="match status" value="2"/>
</dbReference>
<comment type="similarity">
    <text evidence="10">Belongs to the glycosyltransferase 28 family. MurG subfamily.</text>
</comment>
<evidence type="ECO:0000256" key="8">
    <source>
        <dbReference type="ARBA" id="ARBA00023306"/>
    </source>
</evidence>
<evidence type="ECO:0000256" key="6">
    <source>
        <dbReference type="ARBA" id="ARBA00022984"/>
    </source>
</evidence>
<comment type="function">
    <text evidence="10">Cell wall formation. Catalyzes the transfer of a GlcNAc subunit on undecaprenyl-pyrophosphoryl-MurNAc-pentapeptide (lipid intermediate I) to form undecaprenyl-pyrophosphoryl-MurNAc-(pentapeptide)GlcNAc (lipid intermediate II).</text>
</comment>
<dbReference type="GO" id="GO:0005975">
    <property type="term" value="P:carbohydrate metabolic process"/>
    <property type="evidence" value="ECO:0007669"/>
    <property type="project" value="InterPro"/>
</dbReference>
<reference evidence="13" key="2">
    <citation type="journal article" date="2021" name="PeerJ">
        <title>Extensive microbial diversity within the chicken gut microbiome revealed by metagenomics and culture.</title>
        <authorList>
            <person name="Gilroy R."/>
            <person name="Ravi A."/>
            <person name="Getino M."/>
            <person name="Pursley I."/>
            <person name="Horton D.L."/>
            <person name="Alikhan N.F."/>
            <person name="Baker D."/>
            <person name="Gharbi K."/>
            <person name="Hall N."/>
            <person name="Watson M."/>
            <person name="Adriaenssens E.M."/>
            <person name="Foster-Nyarko E."/>
            <person name="Jarju S."/>
            <person name="Secka A."/>
            <person name="Antonio M."/>
            <person name="Oren A."/>
            <person name="Chaudhuri R.R."/>
            <person name="La Ragione R."/>
            <person name="Hildebrand F."/>
            <person name="Pallen M.J."/>
        </authorList>
    </citation>
    <scope>NUCLEOTIDE SEQUENCE</scope>
    <source>
        <strain evidence="13">CHK183-6373</strain>
    </source>
</reference>
<comment type="catalytic activity">
    <reaction evidence="10">
        <text>di-trans,octa-cis-undecaprenyl diphospho-N-acetyl-alpha-D-muramoyl-L-alanyl-D-glutamyl-meso-2,6-diaminopimeloyl-D-alanyl-D-alanine + UDP-N-acetyl-alpha-D-glucosamine = di-trans,octa-cis-undecaprenyl diphospho-[N-acetyl-alpha-D-glucosaminyl-(1-&gt;4)]-N-acetyl-alpha-D-muramoyl-L-alanyl-D-glutamyl-meso-2,6-diaminopimeloyl-D-alanyl-D-alanine + UDP + H(+)</text>
        <dbReference type="Rhea" id="RHEA:31227"/>
        <dbReference type="ChEBI" id="CHEBI:15378"/>
        <dbReference type="ChEBI" id="CHEBI:57705"/>
        <dbReference type="ChEBI" id="CHEBI:58223"/>
        <dbReference type="ChEBI" id="CHEBI:61387"/>
        <dbReference type="ChEBI" id="CHEBI:61388"/>
        <dbReference type="EC" id="2.4.1.227"/>
    </reaction>
</comment>
<evidence type="ECO:0000256" key="2">
    <source>
        <dbReference type="ARBA" id="ARBA00022618"/>
    </source>
</evidence>
<dbReference type="Pfam" id="PF04101">
    <property type="entry name" value="Glyco_tran_28_C"/>
    <property type="match status" value="1"/>
</dbReference>
<comment type="subcellular location">
    <subcellularLocation>
        <location evidence="10">Cell membrane</location>
        <topology evidence="10">Peripheral membrane protein</topology>
        <orientation evidence="10">Cytoplasmic side</orientation>
    </subcellularLocation>
</comment>
<comment type="pathway">
    <text evidence="10">Cell wall biogenesis; peptidoglycan biosynthesis.</text>
</comment>
<evidence type="ECO:0000256" key="3">
    <source>
        <dbReference type="ARBA" id="ARBA00022676"/>
    </source>
</evidence>
<dbReference type="GO" id="GO:0050511">
    <property type="term" value="F:undecaprenyldiphospho-muramoylpentapeptide beta-N-acetylglucosaminyltransferase activity"/>
    <property type="evidence" value="ECO:0007669"/>
    <property type="project" value="UniProtKB-UniRule"/>
</dbReference>
<evidence type="ECO:0000256" key="5">
    <source>
        <dbReference type="ARBA" id="ARBA00022960"/>
    </source>
</evidence>
<reference evidence="13" key="1">
    <citation type="submission" date="2020-10" db="EMBL/GenBank/DDBJ databases">
        <authorList>
            <person name="Gilroy R."/>
        </authorList>
    </citation>
    <scope>NUCLEOTIDE SEQUENCE</scope>
    <source>
        <strain evidence="13">CHK183-6373</strain>
    </source>
</reference>
<dbReference type="InterPro" id="IPR006009">
    <property type="entry name" value="GlcNAc_MurG"/>
</dbReference>
<dbReference type="AlphaFoldDB" id="A0A9D1TDR8"/>
<protein>
    <recommendedName>
        <fullName evidence="10">UDP-N-acetylglucosamine--N-acetylmuramyl-(pentapeptide) pyrophosphoryl-undecaprenol N-acetylglucosamine transferase</fullName>
        <ecNumber evidence="10">2.4.1.227</ecNumber>
    </recommendedName>
    <alternativeName>
        <fullName evidence="10">Undecaprenyl-PP-MurNAc-pentapeptide-UDPGlcNAc GlcNAc transferase</fullName>
    </alternativeName>
</protein>
<evidence type="ECO:0000256" key="4">
    <source>
        <dbReference type="ARBA" id="ARBA00022679"/>
    </source>
</evidence>
<dbReference type="GO" id="GO:0008360">
    <property type="term" value="P:regulation of cell shape"/>
    <property type="evidence" value="ECO:0007669"/>
    <property type="project" value="UniProtKB-KW"/>
</dbReference>
<keyword evidence="1 10" id="KW-1003">Cell membrane</keyword>
<gene>
    <name evidence="10" type="primary">murG</name>
    <name evidence="13" type="ORF">IAA64_09210</name>
</gene>
<dbReference type="GO" id="GO:0005886">
    <property type="term" value="C:plasma membrane"/>
    <property type="evidence" value="ECO:0007669"/>
    <property type="project" value="UniProtKB-SubCell"/>
</dbReference>
<evidence type="ECO:0000259" key="11">
    <source>
        <dbReference type="Pfam" id="PF03033"/>
    </source>
</evidence>
<keyword evidence="3 10" id="KW-0328">Glycosyltransferase</keyword>
<dbReference type="Pfam" id="PF03033">
    <property type="entry name" value="Glyco_transf_28"/>
    <property type="match status" value="1"/>
</dbReference>
<evidence type="ECO:0000256" key="7">
    <source>
        <dbReference type="ARBA" id="ARBA00023136"/>
    </source>
</evidence>
<dbReference type="GO" id="GO:0009252">
    <property type="term" value="P:peptidoglycan biosynthetic process"/>
    <property type="evidence" value="ECO:0007669"/>
    <property type="project" value="UniProtKB-UniRule"/>
</dbReference>
<feature type="domain" description="Glycosyl transferase family 28 C-terminal" evidence="12">
    <location>
        <begin position="187"/>
        <end position="336"/>
    </location>
</feature>
<dbReference type="EC" id="2.4.1.227" evidence="10"/>
<keyword evidence="4 10" id="KW-0808">Transferase</keyword>
<feature type="binding site" evidence="10">
    <location>
        <position position="289"/>
    </location>
    <ligand>
        <name>UDP-N-acetyl-alpha-D-glucosamine</name>
        <dbReference type="ChEBI" id="CHEBI:57705"/>
    </ligand>
</feature>
<dbReference type="InterPro" id="IPR004276">
    <property type="entry name" value="GlycoTrans_28_N"/>
</dbReference>
<dbReference type="PANTHER" id="PTHR21015">
    <property type="entry name" value="UDP-N-ACETYLGLUCOSAMINE--N-ACETYLMURAMYL-(PENTAPEPTIDE) PYROPHOSPHORYL-UNDECAPRENOL N-ACETYLGLUCOSAMINE TRANSFERASE 1"/>
    <property type="match status" value="1"/>
</dbReference>
<feature type="domain" description="Glycosyltransferase family 28 N-terminal" evidence="11">
    <location>
        <begin position="4"/>
        <end position="141"/>
    </location>
</feature>
<feature type="binding site" evidence="10">
    <location>
        <position position="164"/>
    </location>
    <ligand>
        <name>UDP-N-acetyl-alpha-D-glucosamine</name>
        <dbReference type="ChEBI" id="CHEBI:57705"/>
    </ligand>
</feature>
<evidence type="ECO:0000313" key="13">
    <source>
        <dbReference type="EMBL" id="HIV28137.1"/>
    </source>
</evidence>
<comment type="caution">
    <text evidence="10">Lacks conserved residue(s) required for the propagation of feature annotation.</text>
</comment>
<accession>A0A9D1TDR8</accession>
<evidence type="ECO:0000259" key="12">
    <source>
        <dbReference type="Pfam" id="PF04101"/>
    </source>
</evidence>
<dbReference type="EMBL" id="DVOT01000164">
    <property type="protein sequence ID" value="HIV28137.1"/>
    <property type="molecule type" value="Genomic_DNA"/>
</dbReference>
<name>A0A9D1TDR8_9FIRM</name>
<dbReference type="CDD" id="cd03785">
    <property type="entry name" value="GT28_MurG"/>
    <property type="match status" value="1"/>
</dbReference>
<dbReference type="HAMAP" id="MF_00033">
    <property type="entry name" value="MurG"/>
    <property type="match status" value="1"/>
</dbReference>
<dbReference type="GO" id="GO:0051301">
    <property type="term" value="P:cell division"/>
    <property type="evidence" value="ECO:0007669"/>
    <property type="project" value="UniProtKB-KW"/>
</dbReference>
<organism evidence="13 14">
    <name type="scientific">Candidatus Ornithocaccomicrobium faecavium</name>
    <dbReference type="NCBI Taxonomy" id="2840890"/>
    <lineage>
        <taxon>Bacteria</taxon>
        <taxon>Bacillati</taxon>
        <taxon>Bacillota</taxon>
        <taxon>Clostridia</taxon>
        <taxon>Candidatus Ornithocaccomicrobium</taxon>
    </lineage>
</organism>
<keyword evidence="8 10" id="KW-0131">Cell cycle</keyword>
<evidence type="ECO:0000256" key="10">
    <source>
        <dbReference type="HAMAP-Rule" id="MF_00033"/>
    </source>
</evidence>
<keyword evidence="5 10" id="KW-0133">Cell shape</keyword>
<dbReference type="SUPFAM" id="SSF53756">
    <property type="entry name" value="UDP-Glycosyltransferase/glycogen phosphorylase"/>
    <property type="match status" value="1"/>
</dbReference>
<keyword evidence="7 10" id="KW-0472">Membrane</keyword>
<feature type="binding site" evidence="10">
    <location>
        <begin position="11"/>
        <end position="13"/>
    </location>
    <ligand>
        <name>UDP-N-acetyl-alpha-D-glucosamine</name>
        <dbReference type="ChEBI" id="CHEBI:57705"/>
    </ligand>
</feature>
<evidence type="ECO:0000256" key="9">
    <source>
        <dbReference type="ARBA" id="ARBA00023316"/>
    </source>
</evidence>